<feature type="transmembrane region" description="Helical" evidence="1">
    <location>
        <begin position="104"/>
        <end position="123"/>
    </location>
</feature>
<dbReference type="Proteomes" id="UP001374535">
    <property type="component" value="Chromosome 7"/>
</dbReference>
<evidence type="ECO:0000313" key="3">
    <source>
        <dbReference type="Proteomes" id="UP001374535"/>
    </source>
</evidence>
<proteinExistence type="predicted"/>
<gene>
    <name evidence="2" type="ORF">V8G54_024360</name>
</gene>
<evidence type="ECO:0000256" key="1">
    <source>
        <dbReference type="SAM" id="Phobius"/>
    </source>
</evidence>
<name>A0AAQ3N5S2_VIGMU</name>
<evidence type="ECO:0000313" key="2">
    <source>
        <dbReference type="EMBL" id="WVZ03554.1"/>
    </source>
</evidence>
<dbReference type="EMBL" id="CP144694">
    <property type="protein sequence ID" value="WVZ03554.1"/>
    <property type="molecule type" value="Genomic_DNA"/>
</dbReference>
<sequence>MKSFFLFRVRDFHFVYVLSLLSLFLSHEASFIFSGKTPLKQWKAPVTRYFLFPFHFSFPIFHFLFPLSPFSLFPYSIFSNLFHRSLSFLSSSSLLSLFKLSPSSLQAFSFLSFLFILASSSSVKQPGKKHVLLSIDFVVGNGKLR</sequence>
<keyword evidence="1" id="KW-1133">Transmembrane helix</keyword>
<keyword evidence="1" id="KW-0812">Transmembrane</keyword>
<dbReference type="AlphaFoldDB" id="A0AAQ3N5S2"/>
<reference evidence="2 3" key="1">
    <citation type="journal article" date="2023" name="Life. Sci Alliance">
        <title>Evolutionary insights into 3D genome organization and epigenetic landscape of Vigna mungo.</title>
        <authorList>
            <person name="Junaid A."/>
            <person name="Singh B."/>
            <person name="Bhatia S."/>
        </authorList>
    </citation>
    <scope>NUCLEOTIDE SEQUENCE [LARGE SCALE GENOMIC DNA]</scope>
    <source>
        <strain evidence="2">Urdbean</strain>
    </source>
</reference>
<organism evidence="2 3">
    <name type="scientific">Vigna mungo</name>
    <name type="common">Black gram</name>
    <name type="synonym">Phaseolus mungo</name>
    <dbReference type="NCBI Taxonomy" id="3915"/>
    <lineage>
        <taxon>Eukaryota</taxon>
        <taxon>Viridiplantae</taxon>
        <taxon>Streptophyta</taxon>
        <taxon>Embryophyta</taxon>
        <taxon>Tracheophyta</taxon>
        <taxon>Spermatophyta</taxon>
        <taxon>Magnoliopsida</taxon>
        <taxon>eudicotyledons</taxon>
        <taxon>Gunneridae</taxon>
        <taxon>Pentapetalae</taxon>
        <taxon>rosids</taxon>
        <taxon>fabids</taxon>
        <taxon>Fabales</taxon>
        <taxon>Fabaceae</taxon>
        <taxon>Papilionoideae</taxon>
        <taxon>50 kb inversion clade</taxon>
        <taxon>NPAAA clade</taxon>
        <taxon>indigoferoid/millettioid clade</taxon>
        <taxon>Phaseoleae</taxon>
        <taxon>Vigna</taxon>
    </lineage>
</organism>
<evidence type="ECO:0008006" key="4">
    <source>
        <dbReference type="Google" id="ProtNLM"/>
    </source>
</evidence>
<accession>A0AAQ3N5S2</accession>
<keyword evidence="3" id="KW-1185">Reference proteome</keyword>
<protein>
    <recommendedName>
        <fullName evidence="4">Transmembrane protein</fullName>
    </recommendedName>
</protein>
<keyword evidence="1" id="KW-0472">Membrane</keyword>